<protein>
    <recommendedName>
        <fullName evidence="3">Transcriptional regulator, AbiEi antitoxin, Type IV TA system</fullName>
    </recommendedName>
</protein>
<gene>
    <name evidence="1" type="ORF">KSW38_08650</name>
</gene>
<comment type="caution">
    <text evidence="1">The sequence shown here is derived from an EMBL/GenBank/DDBJ whole genome shotgun (WGS) entry which is preliminary data.</text>
</comment>
<dbReference type="Proteomes" id="UP000824166">
    <property type="component" value="Unassembled WGS sequence"/>
</dbReference>
<dbReference type="RefSeq" id="WP_216924258.1">
    <property type="nucleotide sequence ID" value="NZ_JAHOPC010000004.1"/>
</dbReference>
<evidence type="ECO:0000313" key="2">
    <source>
        <dbReference type="Proteomes" id="UP000824166"/>
    </source>
</evidence>
<name>A0ABS6I3N1_9MICC</name>
<dbReference type="EMBL" id="JAHOPC010000004">
    <property type="protein sequence ID" value="MBU8866356.1"/>
    <property type="molecule type" value="Genomic_DNA"/>
</dbReference>
<accession>A0ABS6I3N1</accession>
<evidence type="ECO:0000313" key="1">
    <source>
        <dbReference type="EMBL" id="MBU8866356.1"/>
    </source>
</evidence>
<proteinExistence type="predicted"/>
<keyword evidence="2" id="KW-1185">Reference proteome</keyword>
<sequence>MNIPPGLIETPALLRTGITTDSIHRKFRAGELVRVRRGYYVETSRWLEAKPWDRFAWSLAAASRAVPGLILCRETAAFAMGIPVLRTPTHVECITAASSRSGRGRPTLSVLGQSPAARKIRQEGGFPLRFHLGKERNPDMVGGYACSALVQTVLDLAFTSRLSQSLVVADGAAREMWKQGRLDLHGSLMDVDGIAIAVRGNQNASARRRAEVALSLATPLSESAGESYSRAAFHYLGFQQPELQHRFTDANGFIGRADFWWPPSSGRRGVVGEFDGKGKYLDAELRNGATPEEVLYKEKLREDRIRALGFGFVRWGWPHVENPERLRRKLLQGGLSPARDAGRIPWNLPRPG</sequence>
<evidence type="ECO:0008006" key="3">
    <source>
        <dbReference type="Google" id="ProtNLM"/>
    </source>
</evidence>
<organism evidence="1 2">
    <name type="scientific">Paenarthrobacter aromaticivorans</name>
    <dbReference type="NCBI Taxonomy" id="2849150"/>
    <lineage>
        <taxon>Bacteria</taxon>
        <taxon>Bacillati</taxon>
        <taxon>Actinomycetota</taxon>
        <taxon>Actinomycetes</taxon>
        <taxon>Micrococcales</taxon>
        <taxon>Micrococcaceae</taxon>
        <taxon>Paenarthrobacter</taxon>
    </lineage>
</organism>
<reference evidence="1 2" key="1">
    <citation type="submission" date="2021-06" db="EMBL/GenBank/DDBJ databases">
        <authorList>
            <person name="Jeong J.W."/>
        </authorList>
    </citation>
    <scope>NUCLEOTIDE SEQUENCE [LARGE SCALE GENOMIC DNA]</scope>
    <source>
        <strain evidence="1 2">MMS21-TAE1-1</strain>
    </source>
</reference>